<keyword evidence="2" id="KW-1185">Reference proteome</keyword>
<dbReference type="EMBL" id="CM039171">
    <property type="protein sequence ID" value="KAH9796880.1"/>
    <property type="molecule type" value="Genomic_DNA"/>
</dbReference>
<protein>
    <submittedName>
        <fullName evidence="1">Wings apart-like protein 1</fullName>
    </submittedName>
</protein>
<gene>
    <name evidence="1" type="ORF">KPL71_005679</name>
</gene>
<dbReference type="Proteomes" id="UP000829398">
    <property type="component" value="Chromosome 2"/>
</dbReference>
<organism evidence="1 2">
    <name type="scientific">Citrus sinensis</name>
    <name type="common">Sweet orange</name>
    <name type="synonym">Citrus aurantium var. sinensis</name>
    <dbReference type="NCBI Taxonomy" id="2711"/>
    <lineage>
        <taxon>Eukaryota</taxon>
        <taxon>Viridiplantae</taxon>
        <taxon>Streptophyta</taxon>
        <taxon>Embryophyta</taxon>
        <taxon>Tracheophyta</taxon>
        <taxon>Spermatophyta</taxon>
        <taxon>Magnoliopsida</taxon>
        <taxon>eudicotyledons</taxon>
        <taxon>Gunneridae</taxon>
        <taxon>Pentapetalae</taxon>
        <taxon>rosids</taxon>
        <taxon>malvids</taxon>
        <taxon>Sapindales</taxon>
        <taxon>Rutaceae</taxon>
        <taxon>Aurantioideae</taxon>
        <taxon>Citrus</taxon>
    </lineage>
</organism>
<name>A0ACB8NH34_CITSI</name>
<evidence type="ECO:0000313" key="1">
    <source>
        <dbReference type="EMBL" id="KAH9796880.1"/>
    </source>
</evidence>
<sequence length="949" mass="104639">MIVRTYGRRNRGLTRTYSDSFNTDDDVSDDPFGDSFSLSQDTPQDLYSFPFPSSQDQESSSFWSSQENNSVPTLAPPPRPNFSNSESGVVCKSKKQKKEGYFGQLIPPTSTLMEAQEFGEMMEHVDEVNFAIDGLKKGSQVRIRRASLLSLLSICGTAQQRRLLRTEGLAKTIVDAVLGLSFDDSPSNLAAAALFYVLTSDGQDDHLLESQNCICFLIKLLKPVISTASKDKSQRIGSKLLALRKDADIIRDATKISDSSTSAIFSKVQEILVSCKEMKSSCGGDDGITRPELSPKWIALLTMEKACLSKISLEDTTGTMRKTGGNFKEKLRELGGLDAVFEVIMNCYSVMEGWLHLNTPIQDSKHDSNRHSLVLLLKCLKIMENSTFLSKDNQSHLLGMRGHLDSHKSQLSFVSIVIGAIKILSDLHLRRSSSSSADEKSHNIFEGNGTSNASELALDAECKADKHDVIFISSESNSEKSLDMSENNPWSFTDRLGHSESNSETTTTSVNDNCCLNLRSRSSFSSSCSQTLRSSKGGALLSTNGLRSNFCLLERTNSRKDEKYASSFSSSYSESLRSSMSGTPLTANGSRSNFCHLERSNSRKDEKCGLLEDSEDPYAFDEDAFEPSKWDLLSGKQKKSRTKRSGVKYRDVEDGCQYEMIMSQQESNNGENCQRQLNNRENHQVSSSGEYHFSHESSCAHADDSENSTLFADCLLTAVKCRERSCFAIAGLLYAQCAIFIVQQIAAYGGLETMSLLIASHFRSFSSSVSPSRDGFESDHKDDRPLTDQELDFLVAILGLLVNLVEKDEDNRSRLAAARISLPNSEGFEEESHRDVIQLLCSIFLANQGAGDPAGEGTAEPLNDEAALLEGEKEAEMMIVEAYAALLLAFLSTESMSTRAVIAECLPNHNLGILVPVLERFVAFHLTLNMISPETHKAVSEVIESCRVP</sequence>
<evidence type="ECO:0000313" key="2">
    <source>
        <dbReference type="Proteomes" id="UP000829398"/>
    </source>
</evidence>
<proteinExistence type="predicted"/>
<comment type="caution">
    <text evidence="1">The sequence shown here is derived from an EMBL/GenBank/DDBJ whole genome shotgun (WGS) entry which is preliminary data.</text>
</comment>
<accession>A0ACB8NH34</accession>
<reference evidence="2" key="1">
    <citation type="journal article" date="2023" name="Hortic. Res.">
        <title>A chromosome-level phased genome enabling allele-level studies in sweet orange: a case study on citrus Huanglongbing tolerance.</title>
        <authorList>
            <person name="Wu B."/>
            <person name="Yu Q."/>
            <person name="Deng Z."/>
            <person name="Duan Y."/>
            <person name="Luo F."/>
            <person name="Gmitter F. Jr."/>
        </authorList>
    </citation>
    <scope>NUCLEOTIDE SEQUENCE [LARGE SCALE GENOMIC DNA]</scope>
    <source>
        <strain evidence="2">cv. Valencia</strain>
    </source>
</reference>